<reference evidence="15" key="1">
    <citation type="submission" date="2018-05" db="EMBL/GenBank/DDBJ databases">
        <authorList>
            <person name="Lanie J.A."/>
            <person name="Ng W.-L."/>
            <person name="Kazmierczak K.M."/>
            <person name="Andrzejewski T.M."/>
            <person name="Davidsen T.M."/>
            <person name="Wayne K.J."/>
            <person name="Tettelin H."/>
            <person name="Glass J.I."/>
            <person name="Rusch D."/>
            <person name="Podicherti R."/>
            <person name="Tsui H.-C.T."/>
            <person name="Winkler M.E."/>
        </authorList>
    </citation>
    <scope>NUCLEOTIDE SEQUENCE</scope>
</reference>
<dbReference type="EC" id="6.1.1.4" evidence="2"/>
<feature type="coiled-coil region" evidence="10">
    <location>
        <begin position="296"/>
        <end position="323"/>
    </location>
</feature>
<keyword evidence="7" id="KW-0648">Protein biosynthesis</keyword>
<evidence type="ECO:0000256" key="4">
    <source>
        <dbReference type="ARBA" id="ARBA00022598"/>
    </source>
</evidence>
<feature type="domain" description="Leucyl-tRNA synthetase editing" evidence="14">
    <location>
        <begin position="221"/>
        <end position="431"/>
    </location>
</feature>
<dbReference type="InterPro" id="IPR009080">
    <property type="entry name" value="tRNAsynth_Ia_anticodon-bd"/>
</dbReference>
<accession>A0A381RUP8</accession>
<dbReference type="SUPFAM" id="SSF47323">
    <property type="entry name" value="Anticodon-binding domain of a subclass of class I aminoacyl-tRNA synthetases"/>
    <property type="match status" value="1"/>
</dbReference>
<keyword evidence="3" id="KW-0963">Cytoplasm</keyword>
<dbReference type="FunFam" id="3.40.50.620:FF:000003">
    <property type="entry name" value="Leucine--tRNA ligase"/>
    <property type="match status" value="1"/>
</dbReference>
<dbReference type="AlphaFoldDB" id="A0A381RUP8"/>
<evidence type="ECO:0000256" key="6">
    <source>
        <dbReference type="ARBA" id="ARBA00022840"/>
    </source>
</evidence>
<dbReference type="GO" id="GO:0002161">
    <property type="term" value="F:aminoacyl-tRNA deacylase activity"/>
    <property type="evidence" value="ECO:0007669"/>
    <property type="project" value="InterPro"/>
</dbReference>
<dbReference type="Pfam" id="PF00133">
    <property type="entry name" value="tRNA-synt_1"/>
    <property type="match status" value="1"/>
</dbReference>
<dbReference type="FunFam" id="3.10.20.590:FF:000001">
    <property type="entry name" value="Leucine--tRNA ligase"/>
    <property type="match status" value="1"/>
</dbReference>
<dbReference type="Gene3D" id="3.10.20.590">
    <property type="match status" value="1"/>
</dbReference>
<dbReference type="Gene3D" id="3.90.740.10">
    <property type="entry name" value="Valyl/Leucyl/Isoleucyl-tRNA synthetase, editing domain"/>
    <property type="match status" value="1"/>
</dbReference>
<dbReference type="PANTHER" id="PTHR43740:SF2">
    <property type="entry name" value="LEUCINE--TRNA LIGASE, MITOCHONDRIAL"/>
    <property type="match status" value="1"/>
</dbReference>
<keyword evidence="6" id="KW-0067">ATP-binding</keyword>
<dbReference type="GO" id="GO:0005524">
    <property type="term" value="F:ATP binding"/>
    <property type="evidence" value="ECO:0007669"/>
    <property type="project" value="UniProtKB-KW"/>
</dbReference>
<dbReference type="SUPFAM" id="SSF52374">
    <property type="entry name" value="Nucleotidylyl transferase"/>
    <property type="match status" value="1"/>
</dbReference>
<protein>
    <recommendedName>
        <fullName evidence="2">leucine--tRNA ligase</fullName>
        <ecNumber evidence="2">6.1.1.4</ecNumber>
    </recommendedName>
</protein>
<keyword evidence="5" id="KW-0547">Nucleotide-binding</keyword>
<dbReference type="Gene3D" id="3.40.50.620">
    <property type="entry name" value="HUPs"/>
    <property type="match status" value="2"/>
</dbReference>
<dbReference type="InterPro" id="IPR014729">
    <property type="entry name" value="Rossmann-like_a/b/a_fold"/>
</dbReference>
<evidence type="ECO:0000256" key="7">
    <source>
        <dbReference type="ARBA" id="ARBA00022917"/>
    </source>
</evidence>
<keyword evidence="8" id="KW-0030">Aminoacyl-tRNA synthetase</keyword>
<dbReference type="FunFam" id="1.10.730.10:FF:000002">
    <property type="entry name" value="Leucine--tRNA ligase"/>
    <property type="match status" value="1"/>
</dbReference>
<evidence type="ECO:0000256" key="1">
    <source>
        <dbReference type="ARBA" id="ARBA00005594"/>
    </source>
</evidence>
<evidence type="ECO:0000256" key="2">
    <source>
        <dbReference type="ARBA" id="ARBA00013164"/>
    </source>
</evidence>
<organism evidence="15">
    <name type="scientific">marine metagenome</name>
    <dbReference type="NCBI Taxonomy" id="408172"/>
    <lineage>
        <taxon>unclassified sequences</taxon>
        <taxon>metagenomes</taxon>
        <taxon>ecological metagenomes</taxon>
    </lineage>
</organism>
<evidence type="ECO:0000256" key="8">
    <source>
        <dbReference type="ARBA" id="ARBA00023146"/>
    </source>
</evidence>
<sequence length="864" mass="98958">MQEYVPQEIEAKWQKYWEEQGLLDFNFDSGSPKFYMLTMLPYPSGDLHIGHWYAMAPSDCYARFMKMQGNEVFFPIGFDAFGLPAENAAIKNNLHPKSWTYTNIERMRKQLRTMGNMFSWKNEVVSCDPEYYKWSQWFFLKMMEKDLAYREYAPVDFCNHCQTTLAREQVWGDDRICERCENPVVKKKLNQWKLRITKYADELLDFDGLDWPERVQSMQEHWIGRSEGVEFALKIAGSETEGGENVTENNAGTENMPAKDLSFRVFTTRPDTVFGMTFCVLSPEHILVDQITTPQQKEAVDAYKEAAQRKDEIERTAEGREKDGVFTGAFAINPMNGEPEPIWVADYVLATYGTGAIMAVPGHDERDFHFARKYDLPTPVVIVAPEQIDSVPDGAELSEPILQKENSVMVNSPGFDGAVWPESYNRVADQMEKQGFGERQINYRLHDWLISRQRMWGTPIPVVYCESCGMQPVPYEELPVVLPDDAEFKPTGESPLKYHKGFLKTACPKCGGEAERETDTMDTFICSSWYYYAYAAPYWKKGETLTKNDLPWDADIIRSLCPVDQYTGGIEHATMHLLYFRFFTKALADLGLLDFREPAKRLFNQGMILGEDHEKMSKSRGNVINPDDLLKKYGSDTVRAYLMFLGPWDAGAPWNPHGIEGLARFFKGVWTLCHLKAPETAEVKAETEKRLRKTLHQTLKKVGDDLQNFRFNTAIAAVMAFRNVLKAVPEAAGTKVWDECLETMLLMLAPIAPHITEELWQHLQPENENQNVNGMDAFHGGFYDSIHQQKWPQYDETLAAEDLVTLVVQVNGKVRDRFKMPARTNKEETERLALAAPKVQTHLEGKQISKVIVVPERLVNIVCG</sequence>
<dbReference type="NCBIfam" id="TIGR00396">
    <property type="entry name" value="leuS_bact"/>
    <property type="match status" value="1"/>
</dbReference>
<evidence type="ECO:0000259" key="12">
    <source>
        <dbReference type="Pfam" id="PF08264"/>
    </source>
</evidence>
<keyword evidence="10" id="KW-0175">Coiled coil</keyword>
<comment type="similarity">
    <text evidence="1">Belongs to the class-I aminoacyl-tRNA synthetase family.</text>
</comment>
<evidence type="ECO:0000256" key="3">
    <source>
        <dbReference type="ARBA" id="ARBA00022490"/>
    </source>
</evidence>
<comment type="catalytic activity">
    <reaction evidence="9">
        <text>tRNA(Leu) + L-leucine + ATP = L-leucyl-tRNA(Leu) + AMP + diphosphate</text>
        <dbReference type="Rhea" id="RHEA:11688"/>
        <dbReference type="Rhea" id="RHEA-COMP:9613"/>
        <dbReference type="Rhea" id="RHEA-COMP:9622"/>
        <dbReference type="ChEBI" id="CHEBI:30616"/>
        <dbReference type="ChEBI" id="CHEBI:33019"/>
        <dbReference type="ChEBI" id="CHEBI:57427"/>
        <dbReference type="ChEBI" id="CHEBI:78442"/>
        <dbReference type="ChEBI" id="CHEBI:78494"/>
        <dbReference type="ChEBI" id="CHEBI:456215"/>
        <dbReference type="EC" id="6.1.1.4"/>
    </reaction>
</comment>
<dbReference type="CDD" id="cd07958">
    <property type="entry name" value="Anticodon_Ia_Leu_BEm"/>
    <property type="match status" value="1"/>
</dbReference>
<evidence type="ECO:0000259" key="11">
    <source>
        <dbReference type="Pfam" id="PF00133"/>
    </source>
</evidence>
<dbReference type="HAMAP" id="MF_00049_B">
    <property type="entry name" value="Leu_tRNA_synth_B"/>
    <property type="match status" value="1"/>
</dbReference>
<feature type="domain" description="Methionyl/Leucyl tRNA synthetase" evidence="13">
    <location>
        <begin position="37"/>
        <end position="177"/>
    </location>
</feature>
<evidence type="ECO:0000256" key="9">
    <source>
        <dbReference type="ARBA" id="ARBA00047469"/>
    </source>
</evidence>
<dbReference type="InterPro" id="IPR009008">
    <property type="entry name" value="Val/Leu/Ile-tRNA-synth_edit"/>
</dbReference>
<dbReference type="InterPro" id="IPR025709">
    <property type="entry name" value="Leu_tRNA-synth_edit"/>
</dbReference>
<dbReference type="GO" id="GO:0005829">
    <property type="term" value="C:cytosol"/>
    <property type="evidence" value="ECO:0007669"/>
    <property type="project" value="TreeGrafter"/>
</dbReference>
<dbReference type="EMBL" id="UINC01002258">
    <property type="protein sequence ID" value="SUZ94698.1"/>
    <property type="molecule type" value="Genomic_DNA"/>
</dbReference>
<evidence type="ECO:0000256" key="5">
    <source>
        <dbReference type="ARBA" id="ARBA00022741"/>
    </source>
</evidence>
<dbReference type="InterPro" id="IPR002302">
    <property type="entry name" value="Leu-tRNA-ligase"/>
</dbReference>
<dbReference type="InterPro" id="IPR002300">
    <property type="entry name" value="aa-tRNA-synth_Ia"/>
</dbReference>
<name>A0A381RUP8_9ZZZZ</name>
<dbReference type="Gene3D" id="1.10.730.10">
    <property type="entry name" value="Isoleucyl-tRNA Synthetase, Domain 1"/>
    <property type="match status" value="1"/>
</dbReference>
<dbReference type="InterPro" id="IPR015413">
    <property type="entry name" value="Methionyl/Leucyl_tRNA_Synth"/>
</dbReference>
<dbReference type="Pfam" id="PF09334">
    <property type="entry name" value="tRNA-synt_1g"/>
    <property type="match status" value="1"/>
</dbReference>
<feature type="domain" description="Methionyl/Valyl/Leucyl/Isoleucyl-tRNA synthetase anticodon-binding" evidence="12">
    <location>
        <begin position="690"/>
        <end position="827"/>
    </location>
</feature>
<dbReference type="Pfam" id="PF08264">
    <property type="entry name" value="Anticodon_1"/>
    <property type="match status" value="1"/>
</dbReference>
<dbReference type="PRINTS" id="PR00985">
    <property type="entry name" value="TRNASYNTHLEU"/>
</dbReference>
<dbReference type="GO" id="GO:0006429">
    <property type="term" value="P:leucyl-tRNA aminoacylation"/>
    <property type="evidence" value="ECO:0007669"/>
    <property type="project" value="InterPro"/>
</dbReference>
<evidence type="ECO:0000256" key="10">
    <source>
        <dbReference type="SAM" id="Coils"/>
    </source>
</evidence>
<dbReference type="InterPro" id="IPR013155">
    <property type="entry name" value="M/V/L/I-tRNA-synth_anticd-bd"/>
</dbReference>
<dbReference type="GO" id="GO:0004823">
    <property type="term" value="F:leucine-tRNA ligase activity"/>
    <property type="evidence" value="ECO:0007669"/>
    <property type="project" value="UniProtKB-EC"/>
</dbReference>
<proteinExistence type="inferred from homology"/>
<gene>
    <name evidence="15" type="ORF">METZ01_LOCUS47552</name>
</gene>
<evidence type="ECO:0000259" key="14">
    <source>
        <dbReference type="Pfam" id="PF13603"/>
    </source>
</evidence>
<keyword evidence="4" id="KW-0436">Ligase</keyword>
<evidence type="ECO:0000313" key="15">
    <source>
        <dbReference type="EMBL" id="SUZ94698.1"/>
    </source>
</evidence>
<dbReference type="PANTHER" id="PTHR43740">
    <property type="entry name" value="LEUCYL-TRNA SYNTHETASE"/>
    <property type="match status" value="1"/>
</dbReference>
<dbReference type="SUPFAM" id="SSF50677">
    <property type="entry name" value="ValRS/IleRS/LeuRS editing domain"/>
    <property type="match status" value="1"/>
</dbReference>
<evidence type="ECO:0000259" key="13">
    <source>
        <dbReference type="Pfam" id="PF09334"/>
    </source>
</evidence>
<dbReference type="Pfam" id="PF13603">
    <property type="entry name" value="tRNA-synt_1_2"/>
    <property type="match status" value="1"/>
</dbReference>
<feature type="domain" description="Aminoacyl-tRNA synthetase class Ia" evidence="11">
    <location>
        <begin position="445"/>
        <end position="643"/>
    </location>
</feature>